<keyword evidence="3" id="KW-1185">Reference proteome</keyword>
<protein>
    <recommendedName>
        <fullName evidence="1">MUN domain-containing protein</fullName>
    </recommendedName>
</protein>
<name>A0AAW0SE15_SCYPA</name>
<feature type="domain" description="MUN" evidence="1">
    <location>
        <begin position="1"/>
        <end position="76"/>
    </location>
</feature>
<dbReference type="GO" id="GO:0098793">
    <property type="term" value="C:presynapse"/>
    <property type="evidence" value="ECO:0007669"/>
    <property type="project" value="GOC"/>
</dbReference>
<dbReference type="InterPro" id="IPR010439">
    <property type="entry name" value="MUN_dom"/>
</dbReference>
<proteinExistence type="predicted"/>
<sequence>MTQGMTDKLLSVLESVISKLGRYDEGSFIGSILSFTYRQNVSGSGKELGKAYINFARNSMDQIRQKVNDELWILNLFELPAEAGVNHQSPR</sequence>
<dbReference type="AlphaFoldDB" id="A0AAW0SE15"/>
<gene>
    <name evidence="2" type="ORF">O3P69_015675</name>
</gene>
<dbReference type="PANTHER" id="PTHR12166">
    <property type="entry name" value="CALCIUM-DEPENDENT SECRETION ACTIVATOR"/>
    <property type="match status" value="1"/>
</dbReference>
<comment type="caution">
    <text evidence="2">The sequence shown here is derived from an EMBL/GenBank/DDBJ whole genome shotgun (WGS) entry which is preliminary data.</text>
</comment>
<evidence type="ECO:0000259" key="1">
    <source>
        <dbReference type="Pfam" id="PF06292"/>
    </source>
</evidence>
<dbReference type="GO" id="GO:1990504">
    <property type="term" value="P:dense core granule exocytosis"/>
    <property type="evidence" value="ECO:0007669"/>
    <property type="project" value="InterPro"/>
</dbReference>
<reference evidence="2 3" key="1">
    <citation type="submission" date="2023-03" db="EMBL/GenBank/DDBJ databases">
        <title>High-quality genome of Scylla paramamosain provides insights in environmental adaptation.</title>
        <authorList>
            <person name="Zhang L."/>
        </authorList>
    </citation>
    <scope>NUCLEOTIDE SEQUENCE [LARGE SCALE GENOMIC DNA]</scope>
    <source>
        <strain evidence="2">LZ_2023a</strain>
        <tissue evidence="2">Muscle</tissue>
    </source>
</reference>
<dbReference type="InterPro" id="IPR033227">
    <property type="entry name" value="CAPS"/>
</dbReference>
<dbReference type="GO" id="GO:0016079">
    <property type="term" value="P:synaptic vesicle exocytosis"/>
    <property type="evidence" value="ECO:0007669"/>
    <property type="project" value="InterPro"/>
</dbReference>
<evidence type="ECO:0000313" key="3">
    <source>
        <dbReference type="Proteomes" id="UP001487740"/>
    </source>
</evidence>
<dbReference type="Proteomes" id="UP001487740">
    <property type="component" value="Unassembled WGS sequence"/>
</dbReference>
<accession>A0AAW0SE15</accession>
<organism evidence="2 3">
    <name type="scientific">Scylla paramamosain</name>
    <name type="common">Mud crab</name>
    <dbReference type="NCBI Taxonomy" id="85552"/>
    <lineage>
        <taxon>Eukaryota</taxon>
        <taxon>Metazoa</taxon>
        <taxon>Ecdysozoa</taxon>
        <taxon>Arthropoda</taxon>
        <taxon>Crustacea</taxon>
        <taxon>Multicrustacea</taxon>
        <taxon>Malacostraca</taxon>
        <taxon>Eumalacostraca</taxon>
        <taxon>Eucarida</taxon>
        <taxon>Decapoda</taxon>
        <taxon>Pleocyemata</taxon>
        <taxon>Brachyura</taxon>
        <taxon>Eubrachyura</taxon>
        <taxon>Portunoidea</taxon>
        <taxon>Portunidae</taxon>
        <taxon>Portuninae</taxon>
        <taxon>Scylla</taxon>
    </lineage>
</organism>
<dbReference type="Pfam" id="PF06292">
    <property type="entry name" value="MUN"/>
    <property type="match status" value="1"/>
</dbReference>
<dbReference type="PANTHER" id="PTHR12166:SF8">
    <property type="entry name" value="CALCIUM-DEPENDENT SECRETION ACTIVATOR"/>
    <property type="match status" value="1"/>
</dbReference>
<dbReference type="EMBL" id="JARAKH010001080">
    <property type="protein sequence ID" value="KAK8373595.1"/>
    <property type="molecule type" value="Genomic_DNA"/>
</dbReference>
<evidence type="ECO:0000313" key="2">
    <source>
        <dbReference type="EMBL" id="KAK8373595.1"/>
    </source>
</evidence>